<evidence type="ECO:0000256" key="4">
    <source>
        <dbReference type="ARBA" id="ARBA00023125"/>
    </source>
</evidence>
<comment type="similarity">
    <text evidence="1">Belongs to the sigma-70 factor family. ECF subfamily.</text>
</comment>
<gene>
    <name evidence="8" type="ORF">SAMN05444370_102338</name>
</gene>
<dbReference type="Gene3D" id="1.10.10.10">
    <property type="entry name" value="Winged helix-like DNA-binding domain superfamily/Winged helix DNA-binding domain"/>
    <property type="match status" value="1"/>
</dbReference>
<dbReference type="SUPFAM" id="SSF88946">
    <property type="entry name" value="Sigma2 domain of RNA polymerase sigma factors"/>
    <property type="match status" value="1"/>
</dbReference>
<dbReference type="GO" id="GO:0016987">
    <property type="term" value="F:sigma factor activity"/>
    <property type="evidence" value="ECO:0007669"/>
    <property type="project" value="UniProtKB-KW"/>
</dbReference>
<evidence type="ECO:0000313" key="8">
    <source>
        <dbReference type="EMBL" id="SDZ96218.1"/>
    </source>
</evidence>
<evidence type="ECO:0000313" key="9">
    <source>
        <dbReference type="Proteomes" id="UP000198703"/>
    </source>
</evidence>
<dbReference type="InterPro" id="IPR013324">
    <property type="entry name" value="RNA_pol_sigma_r3/r4-like"/>
</dbReference>
<dbReference type="AlphaFoldDB" id="A0A1H3XCE7"/>
<dbReference type="RefSeq" id="WP_093249173.1">
    <property type="nucleotide sequence ID" value="NZ_FNQM01000002.1"/>
</dbReference>
<dbReference type="Pfam" id="PF08281">
    <property type="entry name" value="Sigma70_r4_2"/>
    <property type="match status" value="1"/>
</dbReference>
<dbReference type="InterPro" id="IPR036388">
    <property type="entry name" value="WH-like_DNA-bd_sf"/>
</dbReference>
<dbReference type="PANTHER" id="PTHR43133:SF8">
    <property type="entry name" value="RNA POLYMERASE SIGMA FACTOR HI_1459-RELATED"/>
    <property type="match status" value="1"/>
</dbReference>
<organism evidence="8 9">
    <name type="scientific">Rubrimonas cliftonensis</name>
    <dbReference type="NCBI Taxonomy" id="89524"/>
    <lineage>
        <taxon>Bacteria</taxon>
        <taxon>Pseudomonadati</taxon>
        <taxon>Pseudomonadota</taxon>
        <taxon>Alphaproteobacteria</taxon>
        <taxon>Rhodobacterales</taxon>
        <taxon>Paracoccaceae</taxon>
        <taxon>Rubrimonas</taxon>
    </lineage>
</organism>
<evidence type="ECO:0000256" key="3">
    <source>
        <dbReference type="ARBA" id="ARBA00023082"/>
    </source>
</evidence>
<dbReference type="Gene3D" id="1.10.1740.10">
    <property type="match status" value="1"/>
</dbReference>
<dbReference type="EMBL" id="FNQM01000002">
    <property type="protein sequence ID" value="SDZ96218.1"/>
    <property type="molecule type" value="Genomic_DNA"/>
</dbReference>
<dbReference type="CDD" id="cd06171">
    <property type="entry name" value="Sigma70_r4"/>
    <property type="match status" value="1"/>
</dbReference>
<evidence type="ECO:0000256" key="2">
    <source>
        <dbReference type="ARBA" id="ARBA00023015"/>
    </source>
</evidence>
<keyword evidence="9" id="KW-1185">Reference proteome</keyword>
<dbReference type="SUPFAM" id="SSF88659">
    <property type="entry name" value="Sigma3 and sigma4 domains of RNA polymerase sigma factors"/>
    <property type="match status" value="1"/>
</dbReference>
<reference evidence="8 9" key="1">
    <citation type="submission" date="2016-10" db="EMBL/GenBank/DDBJ databases">
        <authorList>
            <person name="de Groot N.N."/>
        </authorList>
    </citation>
    <scope>NUCLEOTIDE SEQUENCE [LARGE SCALE GENOMIC DNA]</scope>
    <source>
        <strain evidence="8 9">DSM 15345</strain>
    </source>
</reference>
<dbReference type="PANTHER" id="PTHR43133">
    <property type="entry name" value="RNA POLYMERASE ECF-TYPE SIGMA FACTO"/>
    <property type="match status" value="1"/>
</dbReference>
<protein>
    <submittedName>
        <fullName evidence="8">RNA polymerase sigma-70 factor, ECF subfamily</fullName>
    </submittedName>
</protein>
<dbReference type="GO" id="GO:0003677">
    <property type="term" value="F:DNA binding"/>
    <property type="evidence" value="ECO:0007669"/>
    <property type="project" value="UniProtKB-KW"/>
</dbReference>
<name>A0A1H3XCE7_9RHOB</name>
<dbReference type="GO" id="GO:0006352">
    <property type="term" value="P:DNA-templated transcription initiation"/>
    <property type="evidence" value="ECO:0007669"/>
    <property type="project" value="InterPro"/>
</dbReference>
<dbReference type="Proteomes" id="UP000198703">
    <property type="component" value="Unassembled WGS sequence"/>
</dbReference>
<sequence length="184" mass="20228">MIEGADDPRDAELLARVAGGDVAAMRALYLAHAEPVRRFVRSRLRDESEAADIVHETMLSVWRGAAGFQGRSSVRSWIFSLARNKTVDHVRKQARVSLGEPDETTPGDDPNADDVIAAAQDARRVRECVGKLSANHRAVVHLAFFEELSYPEVAAIEGIPEGTVKTRVFHAKKLLMRCLSRLGG</sequence>
<dbReference type="NCBIfam" id="TIGR02937">
    <property type="entry name" value="sigma70-ECF"/>
    <property type="match status" value="1"/>
</dbReference>
<accession>A0A1H3XCE7</accession>
<evidence type="ECO:0000256" key="5">
    <source>
        <dbReference type="ARBA" id="ARBA00023163"/>
    </source>
</evidence>
<dbReference type="InterPro" id="IPR013249">
    <property type="entry name" value="RNA_pol_sigma70_r4_t2"/>
</dbReference>
<keyword evidence="2" id="KW-0805">Transcription regulation</keyword>
<dbReference type="STRING" id="89524.SAMN05444370_102338"/>
<dbReference type="InterPro" id="IPR007627">
    <property type="entry name" value="RNA_pol_sigma70_r2"/>
</dbReference>
<keyword evidence="4" id="KW-0238">DNA-binding</keyword>
<dbReference type="Pfam" id="PF04542">
    <property type="entry name" value="Sigma70_r2"/>
    <property type="match status" value="1"/>
</dbReference>
<dbReference type="InterPro" id="IPR014284">
    <property type="entry name" value="RNA_pol_sigma-70_dom"/>
</dbReference>
<evidence type="ECO:0000259" key="6">
    <source>
        <dbReference type="Pfam" id="PF04542"/>
    </source>
</evidence>
<proteinExistence type="inferred from homology"/>
<dbReference type="OrthoDB" id="9803470at2"/>
<keyword evidence="3" id="KW-0731">Sigma factor</keyword>
<feature type="domain" description="RNA polymerase sigma factor 70 region 4 type 2" evidence="7">
    <location>
        <begin position="123"/>
        <end position="175"/>
    </location>
</feature>
<feature type="domain" description="RNA polymerase sigma-70 region 2" evidence="6">
    <location>
        <begin position="28"/>
        <end position="95"/>
    </location>
</feature>
<keyword evidence="5" id="KW-0804">Transcription</keyword>
<dbReference type="InterPro" id="IPR013325">
    <property type="entry name" value="RNA_pol_sigma_r2"/>
</dbReference>
<evidence type="ECO:0000256" key="1">
    <source>
        <dbReference type="ARBA" id="ARBA00010641"/>
    </source>
</evidence>
<evidence type="ECO:0000259" key="7">
    <source>
        <dbReference type="Pfam" id="PF08281"/>
    </source>
</evidence>
<dbReference type="InterPro" id="IPR039425">
    <property type="entry name" value="RNA_pol_sigma-70-like"/>
</dbReference>